<organism evidence="2 3">
    <name type="scientific">Penicilliopsis zonata CBS 506.65</name>
    <dbReference type="NCBI Taxonomy" id="1073090"/>
    <lineage>
        <taxon>Eukaryota</taxon>
        <taxon>Fungi</taxon>
        <taxon>Dikarya</taxon>
        <taxon>Ascomycota</taxon>
        <taxon>Pezizomycotina</taxon>
        <taxon>Eurotiomycetes</taxon>
        <taxon>Eurotiomycetidae</taxon>
        <taxon>Eurotiales</taxon>
        <taxon>Aspergillaceae</taxon>
        <taxon>Penicilliopsis</taxon>
    </lineage>
</organism>
<evidence type="ECO:0000256" key="1">
    <source>
        <dbReference type="SAM" id="MobiDB-lite"/>
    </source>
</evidence>
<dbReference type="GeneID" id="34614747"/>
<dbReference type="Proteomes" id="UP000184188">
    <property type="component" value="Unassembled WGS sequence"/>
</dbReference>
<evidence type="ECO:0000313" key="3">
    <source>
        <dbReference type="Proteomes" id="UP000184188"/>
    </source>
</evidence>
<gene>
    <name evidence="2" type="ORF">ASPZODRAFT_369539</name>
</gene>
<feature type="compositionally biased region" description="Basic and acidic residues" evidence="1">
    <location>
        <begin position="1"/>
        <end position="31"/>
    </location>
</feature>
<dbReference type="AlphaFoldDB" id="A0A1L9SVW6"/>
<proteinExistence type="predicted"/>
<reference evidence="3" key="1">
    <citation type="journal article" date="2017" name="Genome Biol.">
        <title>Comparative genomics reveals high biological diversity and specific adaptations in the industrially and medically important fungal genus Aspergillus.</title>
        <authorList>
            <person name="de Vries R.P."/>
            <person name="Riley R."/>
            <person name="Wiebenga A."/>
            <person name="Aguilar-Osorio G."/>
            <person name="Amillis S."/>
            <person name="Uchima C.A."/>
            <person name="Anderluh G."/>
            <person name="Asadollahi M."/>
            <person name="Askin M."/>
            <person name="Barry K."/>
            <person name="Battaglia E."/>
            <person name="Bayram O."/>
            <person name="Benocci T."/>
            <person name="Braus-Stromeyer S.A."/>
            <person name="Caldana C."/>
            <person name="Canovas D."/>
            <person name="Cerqueira G.C."/>
            <person name="Chen F."/>
            <person name="Chen W."/>
            <person name="Choi C."/>
            <person name="Clum A."/>
            <person name="Dos Santos R.A."/>
            <person name="Damasio A.R."/>
            <person name="Diallinas G."/>
            <person name="Emri T."/>
            <person name="Fekete E."/>
            <person name="Flipphi M."/>
            <person name="Freyberg S."/>
            <person name="Gallo A."/>
            <person name="Gournas C."/>
            <person name="Habgood R."/>
            <person name="Hainaut M."/>
            <person name="Harispe M.L."/>
            <person name="Henrissat B."/>
            <person name="Hilden K.S."/>
            <person name="Hope R."/>
            <person name="Hossain A."/>
            <person name="Karabika E."/>
            <person name="Karaffa L."/>
            <person name="Karanyi Z."/>
            <person name="Krasevec N."/>
            <person name="Kuo A."/>
            <person name="Kusch H."/>
            <person name="LaButti K."/>
            <person name="Lagendijk E.L."/>
            <person name="Lapidus A."/>
            <person name="Levasseur A."/>
            <person name="Lindquist E."/>
            <person name="Lipzen A."/>
            <person name="Logrieco A.F."/>
            <person name="MacCabe A."/>
            <person name="Maekelae M.R."/>
            <person name="Malavazi I."/>
            <person name="Melin P."/>
            <person name="Meyer V."/>
            <person name="Mielnichuk N."/>
            <person name="Miskei M."/>
            <person name="Molnar A.P."/>
            <person name="Mule G."/>
            <person name="Ngan C.Y."/>
            <person name="Orejas M."/>
            <person name="Orosz E."/>
            <person name="Ouedraogo J.P."/>
            <person name="Overkamp K.M."/>
            <person name="Park H.-S."/>
            <person name="Perrone G."/>
            <person name="Piumi F."/>
            <person name="Punt P.J."/>
            <person name="Ram A.F."/>
            <person name="Ramon A."/>
            <person name="Rauscher S."/>
            <person name="Record E."/>
            <person name="Riano-Pachon D.M."/>
            <person name="Robert V."/>
            <person name="Roehrig J."/>
            <person name="Ruller R."/>
            <person name="Salamov A."/>
            <person name="Salih N.S."/>
            <person name="Samson R.A."/>
            <person name="Sandor E."/>
            <person name="Sanguinetti M."/>
            <person name="Schuetze T."/>
            <person name="Sepcic K."/>
            <person name="Shelest E."/>
            <person name="Sherlock G."/>
            <person name="Sophianopoulou V."/>
            <person name="Squina F.M."/>
            <person name="Sun H."/>
            <person name="Susca A."/>
            <person name="Todd R.B."/>
            <person name="Tsang A."/>
            <person name="Unkles S.E."/>
            <person name="van de Wiele N."/>
            <person name="van Rossen-Uffink D."/>
            <person name="Oliveira J.V."/>
            <person name="Vesth T.C."/>
            <person name="Visser J."/>
            <person name="Yu J.-H."/>
            <person name="Zhou M."/>
            <person name="Andersen M.R."/>
            <person name="Archer D.B."/>
            <person name="Baker S.E."/>
            <person name="Benoit I."/>
            <person name="Brakhage A.A."/>
            <person name="Braus G.H."/>
            <person name="Fischer R."/>
            <person name="Frisvad J.C."/>
            <person name="Goldman G.H."/>
            <person name="Houbraken J."/>
            <person name="Oakley B."/>
            <person name="Pocsi I."/>
            <person name="Scazzocchio C."/>
            <person name="Seiboth B."/>
            <person name="vanKuyk P.A."/>
            <person name="Wortman J."/>
            <person name="Dyer P.S."/>
            <person name="Grigoriev I.V."/>
        </authorList>
    </citation>
    <scope>NUCLEOTIDE SEQUENCE [LARGE SCALE GENOMIC DNA]</scope>
    <source>
        <strain evidence="3">CBS 506.65</strain>
    </source>
</reference>
<dbReference type="VEuPathDB" id="FungiDB:ASPZODRAFT_369539"/>
<sequence>MSLNRERREKAEAEAEEERGERGGTAEREEGVGGGGGAGRGDRRSIYGDWYRLNGTSSRSIFPCLYGLSWRVATGPRVCCESPRGLLLAETCPLWTAPSRAAERGFWSNGRDRFQHLAKEAQFK</sequence>
<dbReference type="EMBL" id="KV878336">
    <property type="protein sequence ID" value="OJJ51355.1"/>
    <property type="molecule type" value="Genomic_DNA"/>
</dbReference>
<feature type="region of interest" description="Disordered" evidence="1">
    <location>
        <begin position="1"/>
        <end position="44"/>
    </location>
</feature>
<dbReference type="RefSeq" id="XP_022585865.1">
    <property type="nucleotide sequence ID" value="XM_022728283.1"/>
</dbReference>
<protein>
    <submittedName>
        <fullName evidence="2">Uncharacterized protein</fullName>
    </submittedName>
</protein>
<evidence type="ECO:0000313" key="2">
    <source>
        <dbReference type="EMBL" id="OJJ51355.1"/>
    </source>
</evidence>
<keyword evidence="3" id="KW-1185">Reference proteome</keyword>
<name>A0A1L9SVW6_9EURO</name>
<accession>A0A1L9SVW6</accession>